<dbReference type="PATRIC" id="fig|932677.3.peg.4318"/>
<name>A0A0H3L3A7_PANAA</name>
<feature type="transmembrane region" description="Helical" evidence="7">
    <location>
        <begin position="237"/>
        <end position="256"/>
    </location>
</feature>
<reference evidence="10" key="1">
    <citation type="journal article" date="2012" name="Appl. Microbiol. Biotechnol.">
        <title>The complete genome sequence of Pantoea ananatis AJ13355, an organism with great biotechnological potential.</title>
        <authorList>
            <person name="Hara Y."/>
            <person name="Kadotani N."/>
            <person name="Izui H."/>
            <person name="Katashkina J.I."/>
            <person name="Kuvaeva T.M."/>
            <person name="Andreeva I.G."/>
            <person name="Golubeva L.I."/>
            <person name="Malko D.B."/>
            <person name="Makeev V.J."/>
            <person name="Mashko S.V."/>
            <person name="Kozlov Y.I."/>
        </authorList>
    </citation>
    <scope>NUCLEOTIDE SEQUENCE [LARGE SCALE GENOMIC DNA]</scope>
    <source>
        <strain evidence="10">AJ13355</strain>
    </source>
</reference>
<dbReference type="Proteomes" id="UP000006690">
    <property type="component" value="Chromosome"/>
</dbReference>
<feature type="transmembrane region" description="Helical" evidence="7">
    <location>
        <begin position="461"/>
        <end position="479"/>
    </location>
</feature>
<feature type="transmembrane region" description="Helical" evidence="7">
    <location>
        <begin position="391"/>
        <end position="415"/>
    </location>
</feature>
<accession>A0A0H3L3A7</accession>
<protein>
    <submittedName>
        <fullName evidence="9">Inner membrane metabolite transport protein YdfJ</fullName>
    </submittedName>
</protein>
<evidence type="ECO:0000259" key="8">
    <source>
        <dbReference type="PROSITE" id="PS50850"/>
    </source>
</evidence>
<dbReference type="CDD" id="cd17369">
    <property type="entry name" value="MFS_ShiA_like"/>
    <property type="match status" value="1"/>
</dbReference>
<evidence type="ECO:0000256" key="7">
    <source>
        <dbReference type="SAM" id="Phobius"/>
    </source>
</evidence>
<feature type="transmembrane region" description="Helical" evidence="7">
    <location>
        <begin position="203"/>
        <end position="225"/>
    </location>
</feature>
<keyword evidence="3" id="KW-1003">Cell membrane</keyword>
<evidence type="ECO:0000256" key="4">
    <source>
        <dbReference type="ARBA" id="ARBA00022692"/>
    </source>
</evidence>
<feature type="transmembrane region" description="Helical" evidence="7">
    <location>
        <begin position="337"/>
        <end position="358"/>
    </location>
</feature>
<feature type="transmembrane region" description="Helical" evidence="7">
    <location>
        <begin position="109"/>
        <end position="130"/>
    </location>
</feature>
<feature type="transmembrane region" description="Helical" evidence="7">
    <location>
        <begin position="137"/>
        <end position="156"/>
    </location>
</feature>
<feature type="transmembrane region" description="Helical" evidence="7">
    <location>
        <begin position="315"/>
        <end position="331"/>
    </location>
</feature>
<dbReference type="PANTHER" id="PTHR43045">
    <property type="entry name" value="SHIKIMATE TRANSPORTER"/>
    <property type="match status" value="1"/>
</dbReference>
<dbReference type="InterPro" id="IPR036259">
    <property type="entry name" value="MFS_trans_sf"/>
</dbReference>
<feature type="domain" description="Major facilitator superfamily (MFS) profile" evidence="8">
    <location>
        <begin position="65"/>
        <end position="484"/>
    </location>
</feature>
<keyword evidence="4 7" id="KW-0812">Transmembrane</keyword>
<dbReference type="GO" id="GO:0022857">
    <property type="term" value="F:transmembrane transporter activity"/>
    <property type="evidence" value="ECO:0007669"/>
    <property type="project" value="InterPro"/>
</dbReference>
<keyword evidence="2" id="KW-0813">Transport</keyword>
<dbReference type="HOGENOM" id="CLU_001265_39_5_6"/>
<dbReference type="GO" id="GO:0005886">
    <property type="term" value="C:plasma membrane"/>
    <property type="evidence" value="ECO:0007669"/>
    <property type="project" value="UniProtKB-SubCell"/>
</dbReference>
<keyword evidence="5 7" id="KW-1133">Transmembrane helix</keyword>
<dbReference type="Pfam" id="PF00083">
    <property type="entry name" value="Sugar_tr"/>
    <property type="match status" value="1"/>
</dbReference>
<dbReference type="InterPro" id="IPR005828">
    <property type="entry name" value="MFS_sugar_transport-like"/>
</dbReference>
<dbReference type="SUPFAM" id="SSF103473">
    <property type="entry name" value="MFS general substrate transporter"/>
    <property type="match status" value="1"/>
</dbReference>
<dbReference type="KEGG" id="paj:PAJ_3742"/>
<evidence type="ECO:0000256" key="3">
    <source>
        <dbReference type="ARBA" id="ARBA00022475"/>
    </source>
</evidence>
<evidence type="ECO:0000256" key="2">
    <source>
        <dbReference type="ARBA" id="ARBA00022448"/>
    </source>
</evidence>
<keyword evidence="6 7" id="KW-0472">Membrane</keyword>
<feature type="transmembrane region" description="Helical" evidence="7">
    <location>
        <begin position="435"/>
        <end position="455"/>
    </location>
</feature>
<evidence type="ECO:0000313" key="10">
    <source>
        <dbReference type="Proteomes" id="UP000006690"/>
    </source>
</evidence>
<organism evidence="9 10">
    <name type="scientific">Pantoea ananatis (strain AJ13355)</name>
    <dbReference type="NCBI Taxonomy" id="932677"/>
    <lineage>
        <taxon>Bacteria</taxon>
        <taxon>Pseudomonadati</taxon>
        <taxon>Pseudomonadota</taxon>
        <taxon>Gammaproteobacteria</taxon>
        <taxon>Enterobacterales</taxon>
        <taxon>Erwiniaceae</taxon>
        <taxon>Pantoea</taxon>
    </lineage>
</organism>
<dbReference type="Gene3D" id="1.20.1250.20">
    <property type="entry name" value="MFS general substrate transporter like domains"/>
    <property type="match status" value="1"/>
</dbReference>
<evidence type="ECO:0000256" key="1">
    <source>
        <dbReference type="ARBA" id="ARBA00004651"/>
    </source>
</evidence>
<dbReference type="PANTHER" id="PTHR43045:SF4">
    <property type="entry name" value="TRANSPORTER YDFJ-RELATED"/>
    <property type="match status" value="1"/>
</dbReference>
<dbReference type="eggNOG" id="COG0477">
    <property type="taxonomic scope" value="Bacteria"/>
</dbReference>
<evidence type="ECO:0000256" key="6">
    <source>
        <dbReference type="ARBA" id="ARBA00023136"/>
    </source>
</evidence>
<sequence length="494" mass="53659">MSPPGRSARSQGTVSRNGIYRSAYFQGTAFMTAQHSVTQQAAQPSTSAADERFTTPAGRKDFWRATVSCWLGTAMEYADFALYGLAAGIIFGDVFFPEQTPAMALLASFATWSVGFVARPIGALFFGWLGDRKGRKVVMVTTIILMGASTTLIGLIPSYASIGIWAPACLVLLRFSQGFGAGAELSGGTVMLGEYAPVKRRGLVSSVIALGSNSGTLLASLVWLLVVQMDKQSLLEWGWRIPFLSSAVIALVALWIRRNLRETPVFERKKAQLEAERANLIATQHQTVDTRPFFQRTRAFWTMVGLRIGENGPSYLAQGFIVGYVAKVLMVDKSVPTTAVFIASLLGFLIIPLAGWLSDRFGRRVVYRVFCLLLMIYAWPAFTLLDTREPAIVIPVIVVGMALASLGIFGVQAAWGVELFGVNHRYTKMAVAKELGSIISGGTAPLVAAAMLSYTGHWWSIAIYFSAMASIGFLTTFVAPETRGRDLNLPEDAI</sequence>
<dbReference type="EMBL" id="AP012032">
    <property type="protein sequence ID" value="BAK13821.1"/>
    <property type="molecule type" value="Genomic_DNA"/>
</dbReference>
<feature type="transmembrane region" description="Helical" evidence="7">
    <location>
        <begin position="80"/>
        <end position="97"/>
    </location>
</feature>
<feature type="transmembrane region" description="Helical" evidence="7">
    <location>
        <begin position="365"/>
        <end position="385"/>
    </location>
</feature>
<dbReference type="AlphaFoldDB" id="A0A0H3L3A7"/>
<evidence type="ECO:0000256" key="5">
    <source>
        <dbReference type="ARBA" id="ARBA00022989"/>
    </source>
</evidence>
<proteinExistence type="predicted"/>
<comment type="subcellular location">
    <subcellularLocation>
        <location evidence="1">Cell membrane</location>
        <topology evidence="1">Multi-pass membrane protein</topology>
    </subcellularLocation>
</comment>
<evidence type="ECO:0000313" key="9">
    <source>
        <dbReference type="EMBL" id="BAK13821.1"/>
    </source>
</evidence>
<dbReference type="InterPro" id="IPR020846">
    <property type="entry name" value="MFS_dom"/>
</dbReference>
<dbReference type="PROSITE" id="PS50850">
    <property type="entry name" value="MFS"/>
    <property type="match status" value="1"/>
</dbReference>
<gene>
    <name evidence="9" type="primary">ydfJ</name>
    <name evidence="9" type="ordered locus">PAJ_3742</name>
</gene>